<protein>
    <submittedName>
        <fullName evidence="2">Nonstructural protein</fullName>
    </submittedName>
</protein>
<accession>A0A1L6KYN1</accession>
<evidence type="ECO:0000313" key="2">
    <source>
        <dbReference type="EMBL" id="APR74605.1"/>
    </source>
</evidence>
<dbReference type="EMBL" id="KX760110">
    <property type="protein sequence ID" value="APR74605.1"/>
    <property type="molecule type" value="Genomic_DNA"/>
</dbReference>
<gene>
    <name evidence="2" type="primary">ORF3</name>
</gene>
<name>A0A1L6KYN1_9VIRU</name>
<proteinExistence type="predicted"/>
<evidence type="ECO:0000256" key="1">
    <source>
        <dbReference type="SAM" id="MobiDB-lite"/>
    </source>
</evidence>
<feature type="compositionally biased region" description="Gly residues" evidence="1">
    <location>
        <begin position="44"/>
        <end position="53"/>
    </location>
</feature>
<feature type="region of interest" description="Disordered" evidence="1">
    <location>
        <begin position="1"/>
        <end position="63"/>
    </location>
</feature>
<sequence length="499" mass="54985">MGRVLGSLKRSFDSDVGGSGSGKRSNVSGGGDEGPMDTATARAGGSGGGGASRGGASAEEKSDQPIYKPIEWKASFTIPFNYTTWEEIGTELFCIPTQHSLSAYFTNRLRFLEPYLSDVRFSRFDIETGPVRISNFIVLSDNLTAGNSINEVSSFVQNSKIVMWEPEDSFTGWGYRLYEESADGTLTPIGIPYENMCSRQNHGQLRQLVPLTRNAGADSMTESFENVVIIPCQERDVGNSFTIDRSHTNFLTAGSAEAVNRQTTTTGNTGYLYIKEVTGSGVQPIVDQLAATNMKESNNVNNKWIREHSGLKIVDRDDVLSIGTPQYHTYLNSAASNNLASAGKWLFKPFYRFDGSSMNPTTSTAPGVIIGRDGRGEYREALIYAPHARYSEPEKRSDCGQSRDWIQRAWSRAPSNKHTFLSMIPIRKSDGSLMKIRANCKVEQYINITFHYKSENIQGNVTQDINQGEDVYRSPPMRQVSARINPGGSPTGGLLVFNK</sequence>
<organism evidence="2">
    <name type="scientific">Bombyx mori bidensovirus</name>
    <dbReference type="NCBI Taxonomy" id="1285589"/>
    <lineage>
        <taxon>Viruses</taxon>
        <taxon>Monodnaviria</taxon>
        <taxon>Shotokuvirae</taxon>
        <taxon>Cossaviricota</taxon>
        <taxon>Mouviricetes</taxon>
        <taxon>Polivirales</taxon>
        <taxon>Bidnaviridae</taxon>
        <taxon>Bidensovirus</taxon>
    </lineage>
</organism>
<reference evidence="2" key="1">
    <citation type="submission" date="2016-08" db="EMBL/GenBank/DDBJ databases">
        <authorList>
            <person name="Seilhamer J.J."/>
        </authorList>
    </citation>
    <scope>NUCLEOTIDE SEQUENCE</scope>
</reference>